<dbReference type="InterPro" id="IPR050545">
    <property type="entry name" value="Mycobact_MmpL"/>
</dbReference>
<dbReference type="RefSeq" id="WP_119534333.1">
    <property type="nucleotide sequence ID" value="NZ_NRJF01000053.1"/>
</dbReference>
<feature type="transmembrane region" description="Helical" evidence="1">
    <location>
        <begin position="641"/>
        <end position="660"/>
    </location>
</feature>
<feature type="transmembrane region" description="Helical" evidence="1">
    <location>
        <begin position="697"/>
        <end position="715"/>
    </location>
</feature>
<evidence type="ECO:0000256" key="1">
    <source>
        <dbReference type="SAM" id="Phobius"/>
    </source>
</evidence>
<keyword evidence="3" id="KW-1185">Reference proteome</keyword>
<feature type="transmembrane region" description="Helical" evidence="1">
    <location>
        <begin position="721"/>
        <end position="742"/>
    </location>
</feature>
<evidence type="ECO:0000313" key="2">
    <source>
        <dbReference type="EMBL" id="RIY36825.1"/>
    </source>
</evidence>
<dbReference type="AlphaFoldDB" id="A0A3A1YGL7"/>
<feature type="transmembrane region" description="Helical" evidence="1">
    <location>
        <begin position="666"/>
        <end position="685"/>
    </location>
</feature>
<feature type="transmembrane region" description="Helical" evidence="1">
    <location>
        <begin position="411"/>
        <end position="429"/>
    </location>
</feature>
<sequence>MKYLFSCLCLLFILFLGQRIYHQQWLVTDLTSLLPQEQTWSPLQIAADQQQTQTLNEQIIALVGSPYKEQSFTLAHKITQLWSESKLFSHINAQVQPDLELLRQEIKTLSFATLPANIIQELKNNPQTYFQDFAEQIVNPFNRTSLVPLDQDWLGFTRFTLAQALTNSKMQWDANSGYLYLEDQGITWVLIQAKLKDANLIGSPQELLTLIHQSQELAPKFLVTGASLFAATTQAQAEKESTYMSVLGISLTLIFLLSVFRSLKVLWLFVPIFIGLIAGISATLIVFERIHVMTLVIGTSLIGVLVDFPLHWLGSSLYQKPWHPQVAMRKLYFTFFISLVVTLLGYLLLGFTALPILKQTALFSSVALVFAIGATVYYLPGRFKHYQAKPINLPTLGIFTRLVQKSSLKKVLFLGISLFTLGGIYQSQWQDNMRQWISVPPSLLKQTQQIAQLAGLDLSTQYLLVVASNDQELLEKNLKLSQQLKGYEFMALSQWIQPLKQQEQLAHELLNKLTPTSYQSLTNLGISSENINESLQALPQQTLDLAQALQTSLGKGWQFLYLGQLDAQHVASVIKFMQVTDPQPLQALANNQDIFWQDKAGHLNQAFKETRDQAAWLKLASFALALIFLLKFFGFKGSCKILVLPLMAIALTIGVLGWLAVPISLFAMFGLLLVSAIGIDYTAYMYTVKEQINAKKLTITLASLTTIISFMLLAFSSTPAVASFGISVSLGVFFTLILIFCLEKT</sequence>
<feature type="transmembrane region" description="Helical" evidence="1">
    <location>
        <begin position="331"/>
        <end position="354"/>
    </location>
</feature>
<comment type="caution">
    <text evidence="2">The sequence shown here is derived from an EMBL/GenBank/DDBJ whole genome shotgun (WGS) entry which is preliminary data.</text>
</comment>
<feature type="transmembrane region" description="Helical" evidence="1">
    <location>
        <begin position="265"/>
        <end position="286"/>
    </location>
</feature>
<feature type="transmembrane region" description="Helical" evidence="1">
    <location>
        <begin position="242"/>
        <end position="260"/>
    </location>
</feature>
<organism evidence="2 3">
    <name type="scientific">Psittacicella gerlachiana</name>
    <dbReference type="NCBI Taxonomy" id="2028574"/>
    <lineage>
        <taxon>Bacteria</taxon>
        <taxon>Pseudomonadati</taxon>
        <taxon>Pseudomonadota</taxon>
        <taxon>Gammaproteobacteria</taxon>
        <taxon>Pasteurellales</taxon>
        <taxon>Psittacicellaceae</taxon>
        <taxon>Psittacicella</taxon>
    </lineage>
</organism>
<feature type="transmembrane region" description="Helical" evidence="1">
    <location>
        <begin position="615"/>
        <end position="634"/>
    </location>
</feature>
<keyword evidence="1" id="KW-0812">Transmembrane</keyword>
<evidence type="ECO:0008006" key="4">
    <source>
        <dbReference type="Google" id="ProtNLM"/>
    </source>
</evidence>
<keyword evidence="1" id="KW-0472">Membrane</keyword>
<dbReference type="PANTHER" id="PTHR33406:SF13">
    <property type="entry name" value="MEMBRANE PROTEIN YDFJ"/>
    <property type="match status" value="1"/>
</dbReference>
<feature type="transmembrane region" description="Helical" evidence="1">
    <location>
        <begin position="360"/>
        <end position="379"/>
    </location>
</feature>
<dbReference type="PANTHER" id="PTHR33406">
    <property type="entry name" value="MEMBRANE PROTEIN MJ1562-RELATED"/>
    <property type="match status" value="1"/>
</dbReference>
<dbReference type="SUPFAM" id="SSF82866">
    <property type="entry name" value="Multidrug efflux transporter AcrB transmembrane domain"/>
    <property type="match status" value="2"/>
</dbReference>
<feature type="transmembrane region" description="Helical" evidence="1">
    <location>
        <begin position="292"/>
        <end position="310"/>
    </location>
</feature>
<protein>
    <recommendedName>
        <fullName evidence="4">Membrane transport protein MMPL domain-containing protein</fullName>
    </recommendedName>
</protein>
<dbReference type="Proteomes" id="UP000265964">
    <property type="component" value="Unassembled WGS sequence"/>
</dbReference>
<evidence type="ECO:0000313" key="3">
    <source>
        <dbReference type="Proteomes" id="UP000265964"/>
    </source>
</evidence>
<proteinExistence type="predicted"/>
<accession>A0A3A1YGL7</accession>
<gene>
    <name evidence="2" type="ORF">CKF59_02100</name>
</gene>
<keyword evidence="1" id="KW-1133">Transmembrane helix</keyword>
<dbReference type="GO" id="GO:0005886">
    <property type="term" value="C:plasma membrane"/>
    <property type="evidence" value="ECO:0007669"/>
    <property type="project" value="TreeGrafter"/>
</dbReference>
<dbReference type="EMBL" id="NRJF01000053">
    <property type="protein sequence ID" value="RIY36825.1"/>
    <property type="molecule type" value="Genomic_DNA"/>
</dbReference>
<dbReference type="Gene3D" id="1.20.1640.10">
    <property type="entry name" value="Multidrug efflux transporter AcrB transmembrane domain"/>
    <property type="match status" value="1"/>
</dbReference>
<dbReference type="OrthoDB" id="9780358at2"/>
<reference evidence="2 3" key="1">
    <citation type="submission" date="2017-08" db="EMBL/GenBank/DDBJ databases">
        <title>Reclassification of Bisgaard taxon 37 and 44.</title>
        <authorList>
            <person name="Christensen H."/>
        </authorList>
    </citation>
    <scope>NUCLEOTIDE SEQUENCE [LARGE SCALE GENOMIC DNA]</scope>
    <source>
        <strain evidence="2 3">EEAB3T1</strain>
    </source>
</reference>
<name>A0A3A1YGL7_9GAMM</name>